<feature type="transmembrane region" description="Helical" evidence="5">
    <location>
        <begin position="811"/>
        <end position="834"/>
    </location>
</feature>
<evidence type="ECO:0000313" key="7">
    <source>
        <dbReference type="Proteomes" id="UP001234178"/>
    </source>
</evidence>
<feature type="transmembrane region" description="Helical" evidence="5">
    <location>
        <begin position="699"/>
        <end position="718"/>
    </location>
</feature>
<dbReference type="EMBL" id="JAOYFB010000038">
    <property type="protein sequence ID" value="KAK4025511.1"/>
    <property type="molecule type" value="Genomic_DNA"/>
</dbReference>
<feature type="compositionally biased region" description="Low complexity" evidence="4">
    <location>
        <begin position="257"/>
        <end position="274"/>
    </location>
</feature>
<dbReference type="Gene3D" id="1.20.1250.20">
    <property type="entry name" value="MFS general substrate transporter like domains"/>
    <property type="match status" value="2"/>
</dbReference>
<feature type="transmembrane region" description="Helical" evidence="5">
    <location>
        <begin position="93"/>
        <end position="114"/>
    </location>
</feature>
<feature type="transmembrane region" description="Helical" evidence="5">
    <location>
        <begin position="784"/>
        <end position="805"/>
    </location>
</feature>
<dbReference type="PANTHER" id="PTHR23121:SF9">
    <property type="entry name" value="SODIUM-DEPENDENT GLUCOSE TRANSPORTER 1"/>
    <property type="match status" value="1"/>
</dbReference>
<keyword evidence="7" id="KW-1185">Reference proteome</keyword>
<gene>
    <name evidence="6" type="ORF">OUZ56_014575</name>
</gene>
<sequence length="861" mass="91898">MEGHMRDVCVLEEEVVYDQSQFGLLNSQIDDSTVSPALLNDTLRSKKPINKWGKLARTAALCGAYISLGLCMSVTGPTLLYLKDQVGSTISEISYIFTVRSVGTLGGAFLGSVLLDRCNPYSAFFVVIAMMAISVGSMPWCKHIWMLMVSSFVVGMGNGLLDTGASTLCLQLWGKDSGPYMQSLHFSFAVGGSIAPLLVQAFIAESSTTALNNTSSSRHVRSATQPLNVSELEDEMTTMASIIKAISEPPVLQTSISSNSTTPALNPNNLTNNPVSEKTATASSNQTVSQNQTTLVGDRPKKPKPAVINGQILGPSSQYDNVPLKIETPPPQEIVVATTTAASNESQTTITTTPSNAVVVSNNTPIAQNSSVIEIPTMILKQPKETEELNGNRSLSNITTGSLESESEITGNVTTLSLTIPNTSTAASTVTAVPASTVTTVTLASTSDAAGESQSDKLLFGNITIDANETTFPATTITSPTTHISTTSSTPLPTAILTSSTEKTSSFPTVVQSIPIENVTLPIPVATTLPVDPAEVSIVKSRGKYRGQQDGVSLAVPSSPVVANESDTIITSSTTTPAVSESDVIIDRAPTKVADYLERFGVTRMHMLYTVIAIIVLHTAFFFLFFLCSGTRSSTAERQTSDRKIKAFRPNAKRSFVVLMFSFYLMYVGSEVVFAQFLTTFALESPLKLATSTANYITTTFWVSFAAARFVAIFVAHFTNPTIMLIFNLCCTAMGSTTLCIAGQTDVSIIYVGSAMVGVGMASTFATGFLWTETHLLVTNRISAAFSVASSMGEMIFPTVTGAFIESKPMSLMYIVLGCTLLMSVVFFGAWHLAKGKGRCFHNSSKGYHLARQAEDESLQN</sequence>
<dbReference type="PANTHER" id="PTHR23121">
    <property type="entry name" value="SODIUM-DEPENDENT GLUCOSE TRANSPORTER 1"/>
    <property type="match status" value="1"/>
</dbReference>
<evidence type="ECO:0000256" key="1">
    <source>
        <dbReference type="ARBA" id="ARBA00022692"/>
    </source>
</evidence>
<evidence type="ECO:0000256" key="3">
    <source>
        <dbReference type="ARBA" id="ARBA00023136"/>
    </source>
</evidence>
<name>A0ABR0AK60_9CRUS</name>
<feature type="compositionally biased region" description="Polar residues" evidence="4">
    <location>
        <begin position="275"/>
        <end position="295"/>
    </location>
</feature>
<feature type="transmembrane region" description="Helical" evidence="5">
    <location>
        <begin position="725"/>
        <end position="744"/>
    </location>
</feature>
<organism evidence="6 7">
    <name type="scientific">Daphnia magna</name>
    <dbReference type="NCBI Taxonomy" id="35525"/>
    <lineage>
        <taxon>Eukaryota</taxon>
        <taxon>Metazoa</taxon>
        <taxon>Ecdysozoa</taxon>
        <taxon>Arthropoda</taxon>
        <taxon>Crustacea</taxon>
        <taxon>Branchiopoda</taxon>
        <taxon>Diplostraca</taxon>
        <taxon>Cladocera</taxon>
        <taxon>Anomopoda</taxon>
        <taxon>Daphniidae</taxon>
        <taxon>Daphnia</taxon>
    </lineage>
</organism>
<evidence type="ECO:0000256" key="4">
    <source>
        <dbReference type="SAM" id="MobiDB-lite"/>
    </source>
</evidence>
<reference evidence="6 7" key="1">
    <citation type="journal article" date="2023" name="Nucleic Acids Res.">
        <title>The hologenome of Daphnia magna reveals possible DNA methylation and microbiome-mediated evolution of the host genome.</title>
        <authorList>
            <person name="Chaturvedi A."/>
            <person name="Li X."/>
            <person name="Dhandapani V."/>
            <person name="Marshall H."/>
            <person name="Kissane S."/>
            <person name="Cuenca-Cambronero M."/>
            <person name="Asole G."/>
            <person name="Calvet F."/>
            <person name="Ruiz-Romero M."/>
            <person name="Marangio P."/>
            <person name="Guigo R."/>
            <person name="Rago D."/>
            <person name="Mirbahai L."/>
            <person name="Eastwood N."/>
            <person name="Colbourne J.K."/>
            <person name="Zhou J."/>
            <person name="Mallon E."/>
            <person name="Orsini L."/>
        </authorList>
    </citation>
    <scope>NUCLEOTIDE SEQUENCE [LARGE SCALE GENOMIC DNA]</scope>
    <source>
        <strain evidence="6">LRV0_1</strain>
    </source>
</reference>
<feature type="transmembrane region" description="Helical" evidence="5">
    <location>
        <begin position="607"/>
        <end position="628"/>
    </location>
</feature>
<dbReference type="InterPro" id="IPR036259">
    <property type="entry name" value="MFS_trans_sf"/>
</dbReference>
<evidence type="ECO:0000256" key="5">
    <source>
        <dbReference type="SAM" id="Phobius"/>
    </source>
</evidence>
<protein>
    <recommendedName>
        <fullName evidence="8">Sodium-dependent glucose transporter 1</fullName>
    </recommendedName>
</protein>
<dbReference type="SUPFAM" id="SSF103473">
    <property type="entry name" value="MFS general substrate transporter"/>
    <property type="match status" value="2"/>
</dbReference>
<dbReference type="InterPro" id="IPR011701">
    <property type="entry name" value="MFS"/>
</dbReference>
<feature type="region of interest" description="Disordered" evidence="4">
    <location>
        <begin position="254"/>
        <end position="314"/>
    </location>
</feature>
<feature type="transmembrane region" description="Helical" evidence="5">
    <location>
        <begin position="121"/>
        <end position="138"/>
    </location>
</feature>
<evidence type="ECO:0000313" key="6">
    <source>
        <dbReference type="EMBL" id="KAK4025511.1"/>
    </source>
</evidence>
<keyword evidence="1 5" id="KW-0812">Transmembrane</keyword>
<evidence type="ECO:0000256" key="2">
    <source>
        <dbReference type="ARBA" id="ARBA00022989"/>
    </source>
</evidence>
<dbReference type="Proteomes" id="UP001234178">
    <property type="component" value="Unassembled WGS sequence"/>
</dbReference>
<proteinExistence type="predicted"/>
<accession>A0ABR0AK60</accession>
<dbReference type="Pfam" id="PF07690">
    <property type="entry name" value="MFS_1"/>
    <property type="match status" value="1"/>
</dbReference>
<feature type="transmembrane region" description="Helical" evidence="5">
    <location>
        <begin position="750"/>
        <end position="772"/>
    </location>
</feature>
<feature type="transmembrane region" description="Helical" evidence="5">
    <location>
        <begin position="656"/>
        <end position="679"/>
    </location>
</feature>
<comment type="caution">
    <text evidence="6">The sequence shown here is derived from an EMBL/GenBank/DDBJ whole genome shotgun (WGS) entry which is preliminary data.</text>
</comment>
<feature type="transmembrane region" description="Helical" evidence="5">
    <location>
        <begin position="55"/>
        <end position="81"/>
    </location>
</feature>
<evidence type="ECO:0008006" key="8">
    <source>
        <dbReference type="Google" id="ProtNLM"/>
    </source>
</evidence>
<keyword evidence="3 5" id="KW-0472">Membrane</keyword>
<keyword evidence="2 5" id="KW-1133">Transmembrane helix</keyword>